<dbReference type="EMBL" id="JAQNDN010000010">
    <property type="protein sequence ID" value="MDC0669678.1"/>
    <property type="molecule type" value="Genomic_DNA"/>
</dbReference>
<comment type="caution">
    <text evidence="2">The sequence shown here is derived from an EMBL/GenBank/DDBJ whole genome shotgun (WGS) entry which is preliminary data.</text>
</comment>
<feature type="region of interest" description="Disordered" evidence="1">
    <location>
        <begin position="20"/>
        <end position="46"/>
    </location>
</feature>
<dbReference type="Proteomes" id="UP001217838">
    <property type="component" value="Unassembled WGS sequence"/>
</dbReference>
<dbReference type="RefSeq" id="WP_271999462.1">
    <property type="nucleotide sequence ID" value="NZ_JAQNDN010000010.1"/>
</dbReference>
<keyword evidence="3" id="KW-1185">Reference proteome</keyword>
<sequence>MKHLTSALFLVALTGAGCGDNNANGTDTSDTQSGERKPQVGEWETEVDKLPFPLSGDARITTLTVGRKEFDENYANRGSIEILFDHPEETITVETRKYVFGDSIDKENTFEKLSLWAFASSGNPTRPNSQDPADDCTDTSWKDGCAIYTYYDGKSQPERSGMDFRVHLPTGYRGKLVVSTEDNTTEQSYPRRGNITIENLCSFGDVSMEAGWANIKMCRELTPAPACPPAGIEDCETYGPDNSHDGSEAWSKDCQCGNGDLFGQLLVRAPQPFAANITIDIPSTVWLNATLKNTEIMRPHECLPEIACTGDCKLNAEDEYAPTAEFNYPSPAAPAGAGFNVTVESGGCTKIPFVDDPDKWIPETEGEPKSELRGLLKVCTGCLE</sequence>
<protein>
    <recommendedName>
        <fullName evidence="4">Lipoprotein</fullName>
    </recommendedName>
</protein>
<name>A0ABT5B7H1_9BACT</name>
<evidence type="ECO:0000313" key="2">
    <source>
        <dbReference type="EMBL" id="MDC0669678.1"/>
    </source>
</evidence>
<reference evidence="2 3" key="1">
    <citation type="submission" date="2022-11" db="EMBL/GenBank/DDBJ databases">
        <title>Minimal conservation of predation-associated metabolite biosynthetic gene clusters underscores biosynthetic potential of Myxococcota including descriptions for ten novel species: Archangium lansinium sp. nov., Myxococcus landrumus sp. nov., Nannocystis bai.</title>
        <authorList>
            <person name="Ahearne A."/>
            <person name="Stevens C."/>
            <person name="Dowd S."/>
        </authorList>
    </citation>
    <scope>NUCLEOTIDE SEQUENCE [LARGE SCALE GENOMIC DNA]</scope>
    <source>
        <strain evidence="2 3">NCELM</strain>
    </source>
</reference>
<evidence type="ECO:0000313" key="3">
    <source>
        <dbReference type="Proteomes" id="UP001217838"/>
    </source>
</evidence>
<proteinExistence type="predicted"/>
<gene>
    <name evidence="2" type="ORF">POL58_18135</name>
</gene>
<evidence type="ECO:0000256" key="1">
    <source>
        <dbReference type="SAM" id="MobiDB-lite"/>
    </source>
</evidence>
<organism evidence="2 3">
    <name type="scientific">Nannocystis radixulma</name>
    <dbReference type="NCBI Taxonomy" id="2995305"/>
    <lineage>
        <taxon>Bacteria</taxon>
        <taxon>Pseudomonadati</taxon>
        <taxon>Myxococcota</taxon>
        <taxon>Polyangia</taxon>
        <taxon>Nannocystales</taxon>
        <taxon>Nannocystaceae</taxon>
        <taxon>Nannocystis</taxon>
    </lineage>
</organism>
<feature type="compositionally biased region" description="Polar residues" evidence="1">
    <location>
        <begin position="21"/>
        <end position="32"/>
    </location>
</feature>
<evidence type="ECO:0008006" key="4">
    <source>
        <dbReference type="Google" id="ProtNLM"/>
    </source>
</evidence>
<accession>A0ABT5B7H1</accession>
<dbReference type="PROSITE" id="PS51257">
    <property type="entry name" value="PROKAR_LIPOPROTEIN"/>
    <property type="match status" value="1"/>
</dbReference>